<dbReference type="Proteomes" id="UP000261340">
    <property type="component" value="Unplaced"/>
</dbReference>
<dbReference type="Gene3D" id="1.10.225.10">
    <property type="entry name" value="Saposin-like"/>
    <property type="match status" value="1"/>
</dbReference>
<dbReference type="InterPro" id="IPR038847">
    <property type="entry name" value="Granulysin-like"/>
</dbReference>
<keyword evidence="4" id="KW-1185">Reference proteome</keyword>
<dbReference type="PANTHER" id="PTHR15541:SF2">
    <property type="entry name" value="GRANULYSIN"/>
    <property type="match status" value="1"/>
</dbReference>
<dbReference type="SMART" id="SM00741">
    <property type="entry name" value="SapB"/>
    <property type="match status" value="1"/>
</dbReference>
<name>A0A3Q0R1L4_AMPCI</name>
<feature type="domain" description="Saposin B-type" evidence="2">
    <location>
        <begin position="40"/>
        <end position="112"/>
    </location>
</feature>
<dbReference type="AlphaFoldDB" id="A0A3Q0R1L4"/>
<dbReference type="InterPro" id="IPR011001">
    <property type="entry name" value="Saposin-like"/>
</dbReference>
<keyword evidence="1" id="KW-1015">Disulfide bond</keyword>
<accession>A0A3Q0R1L4</accession>
<reference evidence="3" key="2">
    <citation type="submission" date="2025-09" db="UniProtKB">
        <authorList>
            <consortium name="Ensembl"/>
        </authorList>
    </citation>
    <scope>IDENTIFICATION</scope>
</reference>
<dbReference type="PROSITE" id="PS50015">
    <property type="entry name" value="SAP_B"/>
    <property type="match status" value="1"/>
</dbReference>
<proteinExistence type="predicted"/>
<dbReference type="PANTHER" id="PTHR15541">
    <property type="entry name" value="GRANULYSIN RELATED"/>
    <property type="match status" value="1"/>
</dbReference>
<evidence type="ECO:0000313" key="3">
    <source>
        <dbReference type="Ensembl" id="ENSACIP00000005874.1"/>
    </source>
</evidence>
<dbReference type="GO" id="GO:0042742">
    <property type="term" value="P:defense response to bacterium"/>
    <property type="evidence" value="ECO:0007669"/>
    <property type="project" value="InterPro"/>
</dbReference>
<evidence type="ECO:0000313" key="4">
    <source>
        <dbReference type="Proteomes" id="UP000261340"/>
    </source>
</evidence>
<dbReference type="SUPFAM" id="SSF47862">
    <property type="entry name" value="Saposin"/>
    <property type="match status" value="1"/>
</dbReference>
<reference evidence="3" key="1">
    <citation type="submission" date="2025-08" db="UniProtKB">
        <authorList>
            <consortium name="Ensembl"/>
        </authorList>
    </citation>
    <scope>IDENTIFICATION</scope>
</reference>
<dbReference type="GeneTree" id="ENSGT00510000050935"/>
<dbReference type="InterPro" id="IPR008139">
    <property type="entry name" value="SaposinB_dom"/>
</dbReference>
<evidence type="ECO:0000259" key="2">
    <source>
        <dbReference type="PROSITE" id="PS50015"/>
    </source>
</evidence>
<evidence type="ECO:0000256" key="1">
    <source>
        <dbReference type="ARBA" id="ARBA00023157"/>
    </source>
</evidence>
<sequence length="131" mass="14878">MLSVGQLGNWLLFSLSKTAVTHNSWCVQVLFLETSFLTINKQLCWACKWILNKVKKFSLSSKLLSACDEIGLLKPMCRKFVKAHLGELIEELTTTDDVRTICVNMGACKVHLNAFIFRKCLCSVHYSLCRC</sequence>
<protein>
    <recommendedName>
        <fullName evidence="2">Saposin B-type domain-containing protein</fullName>
    </recommendedName>
</protein>
<organism evidence="3 4">
    <name type="scientific">Amphilophus citrinellus</name>
    <name type="common">Midas cichlid</name>
    <name type="synonym">Cichlasoma citrinellum</name>
    <dbReference type="NCBI Taxonomy" id="61819"/>
    <lineage>
        <taxon>Eukaryota</taxon>
        <taxon>Metazoa</taxon>
        <taxon>Chordata</taxon>
        <taxon>Craniata</taxon>
        <taxon>Vertebrata</taxon>
        <taxon>Euteleostomi</taxon>
        <taxon>Actinopterygii</taxon>
        <taxon>Neopterygii</taxon>
        <taxon>Teleostei</taxon>
        <taxon>Neoteleostei</taxon>
        <taxon>Acanthomorphata</taxon>
        <taxon>Ovalentaria</taxon>
        <taxon>Cichlomorphae</taxon>
        <taxon>Cichliformes</taxon>
        <taxon>Cichlidae</taxon>
        <taxon>New World cichlids</taxon>
        <taxon>Cichlasomatinae</taxon>
        <taxon>Heroini</taxon>
        <taxon>Amphilophus</taxon>
    </lineage>
</organism>
<dbReference type="Ensembl" id="ENSACIT00000006054.1">
    <property type="protein sequence ID" value="ENSACIP00000005874.1"/>
    <property type="gene ID" value="ENSACIG00000004639.1"/>
</dbReference>
<dbReference type="STRING" id="61819.ENSACIP00000005874"/>